<feature type="transmembrane region" description="Helical" evidence="5">
    <location>
        <begin position="271"/>
        <end position="292"/>
    </location>
</feature>
<feature type="transmembrane region" description="Helical" evidence="5">
    <location>
        <begin position="56"/>
        <end position="74"/>
    </location>
</feature>
<evidence type="ECO:0000256" key="5">
    <source>
        <dbReference type="SAM" id="Phobius"/>
    </source>
</evidence>
<evidence type="ECO:0000313" key="7">
    <source>
        <dbReference type="EMBL" id="PPL15522.1"/>
    </source>
</evidence>
<comment type="subcellular location">
    <subcellularLocation>
        <location evidence="1">Membrane</location>
        <topology evidence="1">Multi-pass membrane protein</topology>
    </subcellularLocation>
</comment>
<dbReference type="OrthoDB" id="9771544at2"/>
<evidence type="ECO:0000256" key="1">
    <source>
        <dbReference type="ARBA" id="ARBA00004141"/>
    </source>
</evidence>
<evidence type="ECO:0000256" key="4">
    <source>
        <dbReference type="ARBA" id="ARBA00023136"/>
    </source>
</evidence>
<dbReference type="RefSeq" id="WP_104487031.1">
    <property type="nucleotide sequence ID" value="NZ_MPZM01000030.1"/>
</dbReference>
<dbReference type="GO" id="GO:0016020">
    <property type="term" value="C:membrane"/>
    <property type="evidence" value="ECO:0007669"/>
    <property type="project" value="UniProtKB-SubCell"/>
</dbReference>
<evidence type="ECO:0000313" key="8">
    <source>
        <dbReference type="Proteomes" id="UP000242231"/>
    </source>
</evidence>
<feature type="transmembrane region" description="Helical" evidence="5">
    <location>
        <begin position="86"/>
        <end position="102"/>
    </location>
</feature>
<evidence type="ECO:0000256" key="2">
    <source>
        <dbReference type="ARBA" id="ARBA00022692"/>
    </source>
</evidence>
<comment type="caution">
    <text evidence="7">The sequence shown here is derived from an EMBL/GenBank/DDBJ whole genome shotgun (WGS) entry which is preliminary data.</text>
</comment>
<protein>
    <recommendedName>
        <fullName evidence="6">O-antigen ligase-related domain-containing protein</fullName>
    </recommendedName>
</protein>
<organism evidence="7 8">
    <name type="scientific">Oceanisphaera arctica</name>
    <dbReference type="NCBI Taxonomy" id="641510"/>
    <lineage>
        <taxon>Bacteria</taxon>
        <taxon>Pseudomonadati</taxon>
        <taxon>Pseudomonadota</taxon>
        <taxon>Gammaproteobacteria</taxon>
        <taxon>Aeromonadales</taxon>
        <taxon>Aeromonadaceae</taxon>
        <taxon>Oceanisphaera</taxon>
    </lineage>
</organism>
<keyword evidence="4 5" id="KW-0472">Membrane</keyword>
<evidence type="ECO:0000259" key="6">
    <source>
        <dbReference type="Pfam" id="PF04932"/>
    </source>
</evidence>
<feature type="transmembrane region" description="Helical" evidence="5">
    <location>
        <begin position="154"/>
        <end position="178"/>
    </location>
</feature>
<dbReference type="Pfam" id="PF04932">
    <property type="entry name" value="Wzy_C"/>
    <property type="match status" value="1"/>
</dbReference>
<sequence>MSVKFYFYIFTLVFFAVITTIISEKYKFGDIAFSISMPFFGAMMSLYRHQLRLPSLLFFFGVVIYCGRAMFLGLDLNTQLFNFSSRNYISVLIIFSFFSLYISTLSNRLKYVGVFISFVVVVLSDSRSGVISFSIVTLGVISLFFYNSKMVGRFFIFFLLFFVTFFIMIFSSEIYFYMYESFGVVKRLAVGSLTDSGRENVINCYSDIFDVKHLVFGLDAFNSNHCSYLANGTDNPHNSYIKMYGNLALFSFVIVFTLLWSIVSLLKRKDIVLLSILFCFLVRASTDIVFFFQSWDSYLWALIIISLPSFVFNRYGISRVNEFDVYKGG</sequence>
<proteinExistence type="predicted"/>
<dbReference type="Proteomes" id="UP000242231">
    <property type="component" value="Unassembled WGS sequence"/>
</dbReference>
<dbReference type="AlphaFoldDB" id="A0A2P5TKA6"/>
<keyword evidence="8" id="KW-1185">Reference proteome</keyword>
<feature type="transmembrane region" description="Helical" evidence="5">
    <location>
        <begin position="243"/>
        <end position="266"/>
    </location>
</feature>
<dbReference type="InterPro" id="IPR007016">
    <property type="entry name" value="O-antigen_ligase-rel_domated"/>
</dbReference>
<reference evidence="8" key="1">
    <citation type="submission" date="2016-11" db="EMBL/GenBank/DDBJ databases">
        <authorList>
            <person name="Sisinthy S."/>
            <person name="Ara S."/>
            <person name="Gundlapally S.R."/>
        </authorList>
    </citation>
    <scope>NUCLEOTIDE SEQUENCE [LARGE SCALE GENOMIC DNA]</scope>
    <source>
        <strain evidence="8">V1-41</strain>
    </source>
</reference>
<evidence type="ECO:0000256" key="3">
    <source>
        <dbReference type="ARBA" id="ARBA00022989"/>
    </source>
</evidence>
<feature type="transmembrane region" description="Helical" evidence="5">
    <location>
        <begin position="5"/>
        <end position="22"/>
    </location>
</feature>
<feature type="transmembrane region" description="Helical" evidence="5">
    <location>
        <begin position="130"/>
        <end position="147"/>
    </location>
</feature>
<gene>
    <name evidence="7" type="ORF">UN63_12215</name>
</gene>
<feature type="transmembrane region" description="Helical" evidence="5">
    <location>
        <begin position="298"/>
        <end position="317"/>
    </location>
</feature>
<name>A0A2P5TKA6_9GAMM</name>
<keyword evidence="3 5" id="KW-1133">Transmembrane helix</keyword>
<keyword evidence="2 5" id="KW-0812">Transmembrane</keyword>
<dbReference type="EMBL" id="MPZM01000030">
    <property type="protein sequence ID" value="PPL15522.1"/>
    <property type="molecule type" value="Genomic_DNA"/>
</dbReference>
<accession>A0A2P5TKA6</accession>
<feature type="domain" description="O-antigen ligase-related" evidence="6">
    <location>
        <begin position="113"/>
        <end position="247"/>
    </location>
</feature>